<keyword evidence="3" id="KW-1185">Reference proteome</keyword>
<name>A0A840YN29_9SPHN</name>
<evidence type="ECO:0000256" key="1">
    <source>
        <dbReference type="SAM" id="MobiDB-lite"/>
    </source>
</evidence>
<evidence type="ECO:0000313" key="2">
    <source>
        <dbReference type="EMBL" id="MBB5709111.1"/>
    </source>
</evidence>
<protein>
    <submittedName>
        <fullName evidence="2">Uncharacterized protein</fullName>
    </submittedName>
</protein>
<dbReference type="EMBL" id="JACIJF010000001">
    <property type="protein sequence ID" value="MBB5709111.1"/>
    <property type="molecule type" value="Genomic_DNA"/>
</dbReference>
<proteinExistence type="predicted"/>
<dbReference type="Proteomes" id="UP000527143">
    <property type="component" value="Unassembled WGS sequence"/>
</dbReference>
<sequence length="54" mass="5807">MSEHKDISEGGVGDRGSALDGADDDPALQGNERQAVKNQGKATPDDYPERHEQN</sequence>
<dbReference type="RefSeq" id="WP_184083543.1">
    <property type="nucleotide sequence ID" value="NZ_JACIJF010000001.1"/>
</dbReference>
<evidence type="ECO:0000313" key="3">
    <source>
        <dbReference type="Proteomes" id="UP000527143"/>
    </source>
</evidence>
<organism evidence="2 3">
    <name type="scientific">Sphingomonas xinjiangensis</name>
    <dbReference type="NCBI Taxonomy" id="643568"/>
    <lineage>
        <taxon>Bacteria</taxon>
        <taxon>Pseudomonadati</taxon>
        <taxon>Pseudomonadota</taxon>
        <taxon>Alphaproteobacteria</taxon>
        <taxon>Sphingomonadales</taxon>
        <taxon>Sphingomonadaceae</taxon>
        <taxon>Sphingomonas</taxon>
    </lineage>
</organism>
<gene>
    <name evidence="2" type="ORF">FHT02_000317</name>
</gene>
<comment type="caution">
    <text evidence="2">The sequence shown here is derived from an EMBL/GenBank/DDBJ whole genome shotgun (WGS) entry which is preliminary data.</text>
</comment>
<feature type="region of interest" description="Disordered" evidence="1">
    <location>
        <begin position="1"/>
        <end position="54"/>
    </location>
</feature>
<reference evidence="2 3" key="1">
    <citation type="submission" date="2020-08" db="EMBL/GenBank/DDBJ databases">
        <title>Genomic Encyclopedia of Type Strains, Phase IV (KMG-IV): sequencing the most valuable type-strain genomes for metagenomic binning, comparative biology and taxonomic classification.</title>
        <authorList>
            <person name="Goeker M."/>
        </authorList>
    </citation>
    <scope>NUCLEOTIDE SEQUENCE [LARGE SCALE GENOMIC DNA]</scope>
    <source>
        <strain evidence="2 3">DSM 26736</strain>
    </source>
</reference>
<feature type="compositionally biased region" description="Basic and acidic residues" evidence="1">
    <location>
        <begin position="43"/>
        <end position="54"/>
    </location>
</feature>
<dbReference type="AlphaFoldDB" id="A0A840YN29"/>
<accession>A0A840YN29</accession>